<dbReference type="InParanoid" id="A0A5J5EHL2"/>
<sequence length="223" mass="23059">MASSIHSSLQGRAPAAAAPDAEVATPSADAGDADVASPTADAPGAAVATPASAVETTDATGISLTVPLYRALPDNQTTVTSIAVATPSVDTTGAAVATSASDVEATVLSPPTIPASDVKKGKRKRQRKRKHQQMPIENGNPRKVPKLNSETSASNRVCLAVGNTTSIQVDVRENKVMDIALNVSPNGTVSRVIFSFGVSIAEGILSVFRLVLWKFLWVFILAT</sequence>
<organism evidence="2 3">
    <name type="scientific">Sphaerosporella brunnea</name>
    <dbReference type="NCBI Taxonomy" id="1250544"/>
    <lineage>
        <taxon>Eukaryota</taxon>
        <taxon>Fungi</taxon>
        <taxon>Dikarya</taxon>
        <taxon>Ascomycota</taxon>
        <taxon>Pezizomycotina</taxon>
        <taxon>Pezizomycetes</taxon>
        <taxon>Pezizales</taxon>
        <taxon>Pyronemataceae</taxon>
        <taxon>Sphaerosporella</taxon>
    </lineage>
</organism>
<accession>A0A5J5EHL2</accession>
<evidence type="ECO:0000313" key="3">
    <source>
        <dbReference type="Proteomes" id="UP000326924"/>
    </source>
</evidence>
<name>A0A5J5EHL2_9PEZI</name>
<feature type="region of interest" description="Disordered" evidence="1">
    <location>
        <begin position="99"/>
        <end position="149"/>
    </location>
</feature>
<feature type="compositionally biased region" description="Low complexity" evidence="1">
    <location>
        <begin position="13"/>
        <end position="28"/>
    </location>
</feature>
<dbReference type="EMBL" id="VXIS01000327">
    <property type="protein sequence ID" value="KAA8894603.1"/>
    <property type="molecule type" value="Genomic_DNA"/>
</dbReference>
<dbReference type="Proteomes" id="UP000326924">
    <property type="component" value="Unassembled WGS sequence"/>
</dbReference>
<dbReference type="AlphaFoldDB" id="A0A5J5EHL2"/>
<protein>
    <submittedName>
        <fullName evidence="2">Uncharacterized protein</fullName>
    </submittedName>
</protein>
<feature type="compositionally biased region" description="Basic residues" evidence="1">
    <location>
        <begin position="120"/>
        <end position="132"/>
    </location>
</feature>
<proteinExistence type="predicted"/>
<gene>
    <name evidence="2" type="ORF">FN846DRAFT_894944</name>
</gene>
<evidence type="ECO:0000256" key="1">
    <source>
        <dbReference type="SAM" id="MobiDB-lite"/>
    </source>
</evidence>
<reference evidence="2 3" key="1">
    <citation type="submission" date="2019-09" db="EMBL/GenBank/DDBJ databases">
        <title>Draft genome of the ectomycorrhizal ascomycete Sphaerosporella brunnea.</title>
        <authorList>
            <consortium name="DOE Joint Genome Institute"/>
            <person name="Benucci G.M."/>
            <person name="Marozzi G."/>
            <person name="Antonielli L."/>
            <person name="Sanchez S."/>
            <person name="Marco P."/>
            <person name="Wang X."/>
            <person name="Falini L.B."/>
            <person name="Barry K."/>
            <person name="Haridas S."/>
            <person name="Lipzen A."/>
            <person name="Labutti K."/>
            <person name="Grigoriev I.V."/>
            <person name="Murat C."/>
            <person name="Martin F."/>
            <person name="Albertini E."/>
            <person name="Donnini D."/>
            <person name="Bonito G."/>
        </authorList>
    </citation>
    <scope>NUCLEOTIDE SEQUENCE [LARGE SCALE GENOMIC DNA]</scope>
    <source>
        <strain evidence="2 3">Sb_GMNB300</strain>
    </source>
</reference>
<keyword evidence="3" id="KW-1185">Reference proteome</keyword>
<feature type="region of interest" description="Disordered" evidence="1">
    <location>
        <begin position="1"/>
        <end position="56"/>
    </location>
</feature>
<feature type="compositionally biased region" description="Low complexity" evidence="1">
    <location>
        <begin position="35"/>
        <end position="56"/>
    </location>
</feature>
<feature type="compositionally biased region" description="Polar residues" evidence="1">
    <location>
        <begin position="1"/>
        <end position="10"/>
    </location>
</feature>
<comment type="caution">
    <text evidence="2">The sequence shown here is derived from an EMBL/GenBank/DDBJ whole genome shotgun (WGS) entry which is preliminary data.</text>
</comment>
<evidence type="ECO:0000313" key="2">
    <source>
        <dbReference type="EMBL" id="KAA8894603.1"/>
    </source>
</evidence>